<evidence type="ECO:0000256" key="2">
    <source>
        <dbReference type="ARBA" id="ARBA00022679"/>
    </source>
</evidence>
<keyword evidence="3" id="KW-0677">Repeat</keyword>
<evidence type="ECO:0000256" key="3">
    <source>
        <dbReference type="ARBA" id="ARBA00022737"/>
    </source>
</evidence>
<dbReference type="GO" id="GO:0008925">
    <property type="term" value="F:maltose O-acetyltransferase activity"/>
    <property type="evidence" value="ECO:0007669"/>
    <property type="project" value="UniProtKB-EC"/>
</dbReference>
<protein>
    <submittedName>
        <fullName evidence="5">Maltose O-acetyltransferase</fullName>
        <ecNumber evidence="5">2.3.1.79</ecNumber>
    </submittedName>
</protein>
<dbReference type="InterPro" id="IPR018357">
    <property type="entry name" value="Hexapep_transf_CS"/>
</dbReference>
<dbReference type="Proteomes" id="UP000541352">
    <property type="component" value="Unassembled WGS sequence"/>
</dbReference>
<dbReference type="InterPro" id="IPR011004">
    <property type="entry name" value="Trimer_LpxA-like_sf"/>
</dbReference>
<dbReference type="EMBL" id="JACIBY010000013">
    <property type="protein sequence ID" value="MBB3841024.1"/>
    <property type="molecule type" value="Genomic_DNA"/>
</dbReference>
<evidence type="ECO:0000313" key="6">
    <source>
        <dbReference type="Proteomes" id="UP000541352"/>
    </source>
</evidence>
<reference evidence="5 6" key="1">
    <citation type="submission" date="2020-08" db="EMBL/GenBank/DDBJ databases">
        <title>Genomic Encyclopedia of Type Strains, Phase IV (KMG-IV): sequencing the most valuable type-strain genomes for metagenomic binning, comparative biology and taxonomic classification.</title>
        <authorList>
            <person name="Goeker M."/>
        </authorList>
    </citation>
    <scope>NUCLEOTIDE SEQUENCE [LARGE SCALE GENOMIC DNA]</scope>
    <source>
        <strain evidence="5 6">DSM 17976</strain>
    </source>
</reference>
<dbReference type="PANTHER" id="PTHR23416">
    <property type="entry name" value="SIALIC ACID SYNTHASE-RELATED"/>
    <property type="match status" value="1"/>
</dbReference>
<sequence length="184" mass="20829">MKKTIVALYSAFLAFKDYLFREWVMSIPFHAVRRFFIHQTISKLGEKGFVMMKVEFRNGKNIEIGDGCFINKHTLLDGRGGRLVIGNHVDIAQEVNIWTLSHDPHDDFHRVWGKDVVIEDYAWIASRVTIMPGVRIGRGAVVAAGSIVTKDVAPMAMVAGVPAKVVGERKSGLKYKLDWEPWFK</sequence>
<dbReference type="CDD" id="cd04647">
    <property type="entry name" value="LbH_MAT_like"/>
    <property type="match status" value="1"/>
</dbReference>
<comment type="caution">
    <text evidence="5">The sequence shown here is derived from an EMBL/GenBank/DDBJ whole genome shotgun (WGS) entry which is preliminary data.</text>
</comment>
<name>A0A7W5ZSR2_9BACT</name>
<dbReference type="PROSITE" id="PS00101">
    <property type="entry name" value="HEXAPEP_TRANSFERASES"/>
    <property type="match status" value="1"/>
</dbReference>
<dbReference type="InterPro" id="IPR001451">
    <property type="entry name" value="Hexapep"/>
</dbReference>
<dbReference type="EC" id="2.3.1.79" evidence="5"/>
<dbReference type="SUPFAM" id="SSF51161">
    <property type="entry name" value="Trimeric LpxA-like enzymes"/>
    <property type="match status" value="1"/>
</dbReference>
<dbReference type="RefSeq" id="WP_183978387.1">
    <property type="nucleotide sequence ID" value="NZ_JACIBY010000013.1"/>
</dbReference>
<proteinExistence type="inferred from homology"/>
<dbReference type="PANTHER" id="PTHR23416:SF23">
    <property type="entry name" value="ACETYLTRANSFERASE C18B11.09C-RELATED"/>
    <property type="match status" value="1"/>
</dbReference>
<keyword evidence="6" id="KW-1185">Reference proteome</keyword>
<dbReference type="AlphaFoldDB" id="A0A7W5ZSR2"/>
<gene>
    <name evidence="5" type="ORF">FHS57_005045</name>
</gene>
<accession>A0A7W5ZSR2</accession>
<dbReference type="GO" id="GO:0005829">
    <property type="term" value="C:cytosol"/>
    <property type="evidence" value="ECO:0007669"/>
    <property type="project" value="TreeGrafter"/>
</dbReference>
<comment type="similarity">
    <text evidence="1">Belongs to the transferase hexapeptide repeat family.</text>
</comment>
<organism evidence="5 6">
    <name type="scientific">Runella defluvii</name>
    <dbReference type="NCBI Taxonomy" id="370973"/>
    <lineage>
        <taxon>Bacteria</taxon>
        <taxon>Pseudomonadati</taxon>
        <taxon>Bacteroidota</taxon>
        <taxon>Cytophagia</taxon>
        <taxon>Cytophagales</taxon>
        <taxon>Spirosomataceae</taxon>
        <taxon>Runella</taxon>
    </lineage>
</organism>
<keyword evidence="2 5" id="KW-0808">Transferase</keyword>
<dbReference type="InterPro" id="IPR051159">
    <property type="entry name" value="Hexapeptide_acetyltransf"/>
</dbReference>
<dbReference type="Pfam" id="PF00132">
    <property type="entry name" value="Hexapep"/>
    <property type="match status" value="1"/>
</dbReference>
<evidence type="ECO:0000313" key="5">
    <source>
        <dbReference type="EMBL" id="MBB3841024.1"/>
    </source>
</evidence>
<keyword evidence="4 5" id="KW-0012">Acyltransferase</keyword>
<evidence type="ECO:0000256" key="4">
    <source>
        <dbReference type="ARBA" id="ARBA00023315"/>
    </source>
</evidence>
<evidence type="ECO:0000256" key="1">
    <source>
        <dbReference type="ARBA" id="ARBA00007274"/>
    </source>
</evidence>
<dbReference type="Gene3D" id="2.160.10.10">
    <property type="entry name" value="Hexapeptide repeat proteins"/>
    <property type="match status" value="1"/>
</dbReference>